<evidence type="ECO:0000313" key="1">
    <source>
        <dbReference type="EMBL" id="CEM36271.1"/>
    </source>
</evidence>
<gene>
    <name evidence="1" type="ORF">Cvel_5422</name>
</gene>
<reference evidence="1" key="1">
    <citation type="submission" date="2014-11" db="EMBL/GenBank/DDBJ databases">
        <authorList>
            <person name="Otto D Thomas"/>
            <person name="Naeem Raeece"/>
        </authorList>
    </citation>
    <scope>NUCLEOTIDE SEQUENCE</scope>
</reference>
<sequence length="71" mass="8160">MIFDQLRKLNEVKTASRDQWEGVMTTGIAIRLLLLEWDEWYAVDELFPPRLFGSCFGRVVEEATAVNAAEL</sequence>
<dbReference type="VEuPathDB" id="CryptoDB:Cvel_5422"/>
<dbReference type="AlphaFoldDB" id="A0A0G4GZ02"/>
<dbReference type="EMBL" id="CDMZ01001691">
    <property type="protein sequence ID" value="CEM36271.1"/>
    <property type="molecule type" value="Genomic_DNA"/>
</dbReference>
<proteinExistence type="predicted"/>
<accession>A0A0G4GZ02</accession>
<protein>
    <submittedName>
        <fullName evidence="1">Uncharacterized protein</fullName>
    </submittedName>
</protein>
<organism evidence="1">
    <name type="scientific">Chromera velia CCMP2878</name>
    <dbReference type="NCBI Taxonomy" id="1169474"/>
    <lineage>
        <taxon>Eukaryota</taxon>
        <taxon>Sar</taxon>
        <taxon>Alveolata</taxon>
        <taxon>Colpodellida</taxon>
        <taxon>Chromeraceae</taxon>
        <taxon>Chromera</taxon>
    </lineage>
</organism>
<name>A0A0G4GZ02_9ALVE</name>